<keyword evidence="6" id="KW-1185">Reference proteome</keyword>
<dbReference type="SUPFAM" id="SSF64593">
    <property type="entry name" value="Intermediate filament protein, coiled coil region"/>
    <property type="match status" value="1"/>
</dbReference>
<proteinExistence type="predicted"/>
<name>V8NR43_OPHHA</name>
<evidence type="ECO:0000256" key="1">
    <source>
        <dbReference type="ARBA" id="ARBA00022744"/>
    </source>
</evidence>
<reference evidence="5 6" key="1">
    <citation type="journal article" date="2013" name="Proc. Natl. Acad. Sci. U.S.A.">
        <title>The king cobra genome reveals dynamic gene evolution and adaptation in the snake venom system.</title>
        <authorList>
            <person name="Vonk F.J."/>
            <person name="Casewell N.R."/>
            <person name="Henkel C.V."/>
            <person name="Heimberg A.M."/>
            <person name="Jansen H.J."/>
            <person name="McCleary R.J."/>
            <person name="Kerkkamp H.M."/>
            <person name="Vos R.A."/>
            <person name="Guerreiro I."/>
            <person name="Calvete J.J."/>
            <person name="Wuster W."/>
            <person name="Woods A.E."/>
            <person name="Logan J.M."/>
            <person name="Harrison R.A."/>
            <person name="Castoe T.A."/>
            <person name="de Koning A.P."/>
            <person name="Pollock D.D."/>
            <person name="Yandell M."/>
            <person name="Calderon D."/>
            <person name="Renjifo C."/>
            <person name="Currier R.B."/>
            <person name="Salgado D."/>
            <person name="Pla D."/>
            <person name="Sanz L."/>
            <person name="Hyder A.S."/>
            <person name="Ribeiro J.M."/>
            <person name="Arntzen J.W."/>
            <person name="van den Thillart G.E."/>
            <person name="Boetzer M."/>
            <person name="Pirovano W."/>
            <person name="Dirks R.P."/>
            <person name="Spaink H.P."/>
            <person name="Duboule D."/>
            <person name="McGlinn E."/>
            <person name="Kini R.M."/>
            <person name="Richardson M.K."/>
        </authorList>
    </citation>
    <scope>NUCLEOTIDE SEQUENCE</scope>
    <source>
        <tissue evidence="5">Blood</tissue>
    </source>
</reference>
<evidence type="ECO:0000313" key="5">
    <source>
        <dbReference type="EMBL" id="ETE64431.1"/>
    </source>
</evidence>
<feature type="domain" description="IF rod" evidence="4">
    <location>
        <begin position="1"/>
        <end position="55"/>
    </location>
</feature>
<dbReference type="EMBL" id="AZIM01002261">
    <property type="protein sequence ID" value="ETE64431.1"/>
    <property type="molecule type" value="Genomic_DNA"/>
</dbReference>
<dbReference type="GO" id="GO:0045109">
    <property type="term" value="P:intermediate filament organization"/>
    <property type="evidence" value="ECO:0007669"/>
    <property type="project" value="TreeGrafter"/>
</dbReference>
<dbReference type="GO" id="GO:0031424">
    <property type="term" value="P:keratinization"/>
    <property type="evidence" value="ECO:0007669"/>
    <property type="project" value="TreeGrafter"/>
</dbReference>
<sequence>MQPVTEDVKEHGEFALKDEALTKAKAEISCQLKEYQDLLNIRLALDIEIFTYRKL</sequence>
<organism evidence="5 6">
    <name type="scientific">Ophiophagus hannah</name>
    <name type="common">King cobra</name>
    <name type="synonym">Naja hannah</name>
    <dbReference type="NCBI Taxonomy" id="8665"/>
    <lineage>
        <taxon>Eukaryota</taxon>
        <taxon>Metazoa</taxon>
        <taxon>Chordata</taxon>
        <taxon>Craniata</taxon>
        <taxon>Vertebrata</taxon>
        <taxon>Euteleostomi</taxon>
        <taxon>Lepidosauria</taxon>
        <taxon>Squamata</taxon>
        <taxon>Bifurcata</taxon>
        <taxon>Unidentata</taxon>
        <taxon>Episquamata</taxon>
        <taxon>Toxicofera</taxon>
        <taxon>Serpentes</taxon>
        <taxon>Colubroidea</taxon>
        <taxon>Elapidae</taxon>
        <taxon>Elapinae</taxon>
        <taxon>Ophiophagus</taxon>
    </lineage>
</organism>
<dbReference type="AlphaFoldDB" id="V8NR43"/>
<gene>
    <name evidence="5" type="ORF">L345_09800</name>
</gene>
<dbReference type="GO" id="GO:0005615">
    <property type="term" value="C:extracellular space"/>
    <property type="evidence" value="ECO:0007669"/>
    <property type="project" value="TreeGrafter"/>
</dbReference>
<protein>
    <recommendedName>
        <fullName evidence="4">IF rod domain-containing protein</fullName>
    </recommendedName>
</protein>
<dbReference type="GO" id="GO:0030280">
    <property type="term" value="F:structural constituent of skin epidermis"/>
    <property type="evidence" value="ECO:0007669"/>
    <property type="project" value="TreeGrafter"/>
</dbReference>
<keyword evidence="3" id="KW-0175">Coiled coil</keyword>
<dbReference type="GO" id="GO:0045095">
    <property type="term" value="C:keratin filament"/>
    <property type="evidence" value="ECO:0007669"/>
    <property type="project" value="TreeGrafter"/>
</dbReference>
<evidence type="ECO:0000256" key="2">
    <source>
        <dbReference type="ARBA" id="ARBA00022754"/>
    </source>
</evidence>
<feature type="non-terminal residue" evidence="5">
    <location>
        <position position="1"/>
    </location>
</feature>
<keyword evidence="2" id="KW-0403">Intermediate filament</keyword>
<evidence type="ECO:0000256" key="3">
    <source>
        <dbReference type="ARBA" id="ARBA00023054"/>
    </source>
</evidence>
<dbReference type="PANTHER" id="PTHR45616:SF21">
    <property type="entry name" value="KERATIN, TYPE II CYTOSKELETAL 7"/>
    <property type="match status" value="1"/>
</dbReference>
<dbReference type="Pfam" id="PF00038">
    <property type="entry name" value="Filament"/>
    <property type="match status" value="1"/>
</dbReference>
<evidence type="ECO:0000313" key="6">
    <source>
        <dbReference type="Proteomes" id="UP000018936"/>
    </source>
</evidence>
<dbReference type="PANTHER" id="PTHR45616">
    <property type="entry name" value="GATA-TYPE DOMAIN-CONTAINING PROTEIN"/>
    <property type="match status" value="1"/>
</dbReference>
<accession>V8NR43</accession>
<dbReference type="InterPro" id="IPR039008">
    <property type="entry name" value="IF_rod_dom"/>
</dbReference>
<dbReference type="Gene3D" id="1.20.5.170">
    <property type="match status" value="1"/>
</dbReference>
<comment type="caution">
    <text evidence="5">The sequence shown here is derived from an EMBL/GenBank/DDBJ whole genome shotgun (WGS) entry which is preliminary data.</text>
</comment>
<dbReference type="OrthoDB" id="2441647at2759"/>
<keyword evidence="1" id="KW-0416">Keratin</keyword>
<dbReference type="Proteomes" id="UP000018936">
    <property type="component" value="Unassembled WGS sequence"/>
</dbReference>
<evidence type="ECO:0000259" key="4">
    <source>
        <dbReference type="PROSITE" id="PS51842"/>
    </source>
</evidence>
<dbReference type="PROSITE" id="PS51842">
    <property type="entry name" value="IF_ROD_2"/>
    <property type="match status" value="1"/>
</dbReference>